<dbReference type="PANTHER" id="PTHR46268">
    <property type="entry name" value="STRESS RESPONSE PROTEIN NHAX"/>
    <property type="match status" value="1"/>
</dbReference>
<organism evidence="3 4">
    <name type="scientific">Lucifera butyrica</name>
    <dbReference type="NCBI Taxonomy" id="1351585"/>
    <lineage>
        <taxon>Bacteria</taxon>
        <taxon>Bacillati</taxon>
        <taxon>Bacillota</taxon>
        <taxon>Negativicutes</taxon>
        <taxon>Veillonellales</taxon>
        <taxon>Veillonellaceae</taxon>
        <taxon>Lucifera</taxon>
    </lineage>
</organism>
<protein>
    <submittedName>
        <fullName evidence="3">Universal stress protein a</fullName>
    </submittedName>
</protein>
<accession>A0A498R6A6</accession>
<keyword evidence="4" id="KW-1185">Reference proteome</keyword>
<dbReference type="PANTHER" id="PTHR46268:SF25">
    <property type="entry name" value="USPA DOMAIN PROTEIN"/>
    <property type="match status" value="1"/>
</dbReference>
<dbReference type="RefSeq" id="WP_165865892.1">
    <property type="nucleotide sequence ID" value="NZ_UPPP01000059.1"/>
</dbReference>
<dbReference type="InterPro" id="IPR006016">
    <property type="entry name" value="UspA"/>
</dbReference>
<proteinExistence type="inferred from homology"/>
<dbReference type="PRINTS" id="PR01438">
    <property type="entry name" value="UNVRSLSTRESS"/>
</dbReference>
<evidence type="ECO:0000313" key="3">
    <source>
        <dbReference type="EMBL" id="VBB05782.1"/>
    </source>
</evidence>
<gene>
    <name evidence="3" type="ORF">LUCI_0993</name>
</gene>
<sequence length="147" mass="15931">MFGKILVPVDGSDAAFKAASYAKGIAEKFESAVTLLHVIEHPGYLSGTNSFPASVLQDMDKNGEQVLARALELFADFDGRVSTKLEYGHAGIKITELSKENSYSLIIMGRRGLSGVKQLLMGSVSNYVLHYAQCPTLIIKGECMSKK</sequence>
<dbReference type="Proteomes" id="UP000277811">
    <property type="component" value="Unassembled WGS sequence"/>
</dbReference>
<feature type="domain" description="UspA" evidence="2">
    <location>
        <begin position="1"/>
        <end position="140"/>
    </location>
</feature>
<dbReference type="InterPro" id="IPR006015">
    <property type="entry name" value="Universal_stress_UspA"/>
</dbReference>
<comment type="similarity">
    <text evidence="1">Belongs to the universal stress protein A family.</text>
</comment>
<reference evidence="3 4" key="1">
    <citation type="submission" date="2018-06" db="EMBL/GenBank/DDBJ databases">
        <authorList>
            <person name="Strepis N."/>
        </authorList>
    </citation>
    <scope>NUCLEOTIDE SEQUENCE [LARGE SCALE GENOMIC DNA]</scope>
    <source>
        <strain evidence="3">LUCI</strain>
    </source>
</reference>
<evidence type="ECO:0000256" key="1">
    <source>
        <dbReference type="ARBA" id="ARBA00008791"/>
    </source>
</evidence>
<evidence type="ECO:0000259" key="2">
    <source>
        <dbReference type="Pfam" id="PF00582"/>
    </source>
</evidence>
<dbReference type="Pfam" id="PF00582">
    <property type="entry name" value="Usp"/>
    <property type="match status" value="1"/>
</dbReference>
<dbReference type="EMBL" id="UPPP01000059">
    <property type="protein sequence ID" value="VBB05782.1"/>
    <property type="molecule type" value="Genomic_DNA"/>
</dbReference>
<name>A0A498R6A6_9FIRM</name>
<dbReference type="CDD" id="cd00293">
    <property type="entry name" value="USP-like"/>
    <property type="match status" value="1"/>
</dbReference>
<dbReference type="InterPro" id="IPR014729">
    <property type="entry name" value="Rossmann-like_a/b/a_fold"/>
</dbReference>
<dbReference type="Gene3D" id="3.40.50.620">
    <property type="entry name" value="HUPs"/>
    <property type="match status" value="1"/>
</dbReference>
<dbReference type="SUPFAM" id="SSF52402">
    <property type="entry name" value="Adenine nucleotide alpha hydrolases-like"/>
    <property type="match status" value="1"/>
</dbReference>
<evidence type="ECO:0000313" key="4">
    <source>
        <dbReference type="Proteomes" id="UP000277811"/>
    </source>
</evidence>
<dbReference type="AlphaFoldDB" id="A0A498R6A6"/>